<protein>
    <recommendedName>
        <fullName evidence="1">Stress-response A/B barrel domain-containing protein</fullName>
    </recommendedName>
</protein>
<dbReference type="InterPro" id="IPR013097">
    <property type="entry name" value="Dabb"/>
</dbReference>
<evidence type="ECO:0000313" key="2">
    <source>
        <dbReference type="EMBL" id="MPM21901.1"/>
    </source>
</evidence>
<gene>
    <name evidence="2" type="ORF">SDC9_68351</name>
</gene>
<dbReference type="InterPro" id="IPR011008">
    <property type="entry name" value="Dimeric_a/b-barrel"/>
</dbReference>
<proteinExistence type="predicted"/>
<dbReference type="SUPFAM" id="SSF54909">
    <property type="entry name" value="Dimeric alpha+beta barrel"/>
    <property type="match status" value="1"/>
</dbReference>
<accession>A0A644Y1W4</accession>
<organism evidence="2">
    <name type="scientific">bioreactor metagenome</name>
    <dbReference type="NCBI Taxonomy" id="1076179"/>
    <lineage>
        <taxon>unclassified sequences</taxon>
        <taxon>metagenomes</taxon>
        <taxon>ecological metagenomes</taxon>
    </lineage>
</organism>
<dbReference type="Gene3D" id="3.30.70.100">
    <property type="match status" value="1"/>
</dbReference>
<reference evidence="2" key="1">
    <citation type="submission" date="2019-08" db="EMBL/GenBank/DDBJ databases">
        <authorList>
            <person name="Kucharzyk K."/>
            <person name="Murdoch R.W."/>
            <person name="Higgins S."/>
            <person name="Loffler F."/>
        </authorList>
    </citation>
    <scope>NUCLEOTIDE SEQUENCE</scope>
</reference>
<name>A0A644Y1W4_9ZZZZ</name>
<dbReference type="PANTHER" id="PTHR37832">
    <property type="entry name" value="BLL2683 PROTEIN"/>
    <property type="match status" value="1"/>
</dbReference>
<dbReference type="PANTHER" id="PTHR37832:SF1">
    <property type="entry name" value="STRESS-RESPONSE A_B BARREL DOMAIN-CONTAINING PROTEIN"/>
    <property type="match status" value="1"/>
</dbReference>
<dbReference type="EMBL" id="VSSQ01003692">
    <property type="protein sequence ID" value="MPM21901.1"/>
    <property type="molecule type" value="Genomic_DNA"/>
</dbReference>
<dbReference type="SMART" id="SM00886">
    <property type="entry name" value="Dabb"/>
    <property type="match status" value="1"/>
</dbReference>
<sequence length="98" mass="10948">MVRHIVIWKLNDVAKAKGADAVVKEIQGEFDAVMGKIDGLMLAKVSKNLLDEEYEMMLYTEFTDFEAAKAYQPHPLHQAIKKMVAGYTSGRVAFDAQA</sequence>
<comment type="caution">
    <text evidence="2">The sequence shown here is derived from an EMBL/GenBank/DDBJ whole genome shotgun (WGS) entry which is preliminary data.</text>
</comment>
<dbReference type="Pfam" id="PF07876">
    <property type="entry name" value="Dabb"/>
    <property type="match status" value="1"/>
</dbReference>
<feature type="domain" description="Stress-response A/B barrel" evidence="1">
    <location>
        <begin position="2"/>
        <end position="96"/>
    </location>
</feature>
<dbReference type="AlphaFoldDB" id="A0A644Y1W4"/>
<evidence type="ECO:0000259" key="1">
    <source>
        <dbReference type="PROSITE" id="PS51502"/>
    </source>
</evidence>
<dbReference type="PROSITE" id="PS51502">
    <property type="entry name" value="S_R_A_B_BARREL"/>
    <property type="match status" value="1"/>
</dbReference>